<dbReference type="InterPro" id="IPR050767">
    <property type="entry name" value="Sel1_AlgK"/>
</dbReference>
<keyword evidence="2" id="KW-1185">Reference proteome</keyword>
<sequence>MSQVFPTLQKAADAGRADAQALVGGLALEYINNAEAALRYFKMAAEAGHPAGQRGLGHMLANGIGVEQDTSEAASLFKAAAEAGDLIASFNLGKMLLMGIGVPVDENKAVEFLEKAALAGVAPAAALLADWYADKEEYARARNLYSAAANGGMPGVMFTLGKWCAEGVGGKIDKIEAVRWFLKMLDFEDGDGIHEAIQMARTMTDAEIIEAAALAGRDADATALIGAARNSI</sequence>
<dbReference type="SMART" id="SM00671">
    <property type="entry name" value="SEL1"/>
    <property type="match status" value="5"/>
</dbReference>
<dbReference type="PANTHER" id="PTHR11102:SF147">
    <property type="entry name" value="SEL1L ADAPTOR SUBUNIT OF ERAD E3 UBIQUITIN LIGASE"/>
    <property type="match status" value="1"/>
</dbReference>
<dbReference type="AlphaFoldDB" id="A0A365HA07"/>
<dbReference type="Proteomes" id="UP000251891">
    <property type="component" value="Unassembled WGS sequence"/>
</dbReference>
<dbReference type="InterPro" id="IPR011990">
    <property type="entry name" value="TPR-like_helical_dom_sf"/>
</dbReference>
<dbReference type="SUPFAM" id="SSF81901">
    <property type="entry name" value="HCP-like"/>
    <property type="match status" value="1"/>
</dbReference>
<dbReference type="Pfam" id="PF08238">
    <property type="entry name" value="Sel1"/>
    <property type="match status" value="4"/>
</dbReference>
<evidence type="ECO:0000313" key="2">
    <source>
        <dbReference type="Proteomes" id="UP000251891"/>
    </source>
</evidence>
<comment type="caution">
    <text evidence="1">The sequence shown here is derived from an EMBL/GenBank/DDBJ whole genome shotgun (WGS) entry which is preliminary data.</text>
</comment>
<evidence type="ECO:0008006" key="3">
    <source>
        <dbReference type="Google" id="ProtNLM"/>
    </source>
</evidence>
<dbReference type="Gene3D" id="1.25.40.10">
    <property type="entry name" value="Tetratricopeptide repeat domain"/>
    <property type="match status" value="2"/>
</dbReference>
<protein>
    <recommendedName>
        <fullName evidence="3">Sel1 repeat family protein</fullName>
    </recommendedName>
</protein>
<reference evidence="1 2" key="1">
    <citation type="submission" date="2018-06" db="EMBL/GenBank/DDBJ databases">
        <title>Actinomadura craniellae sp. nov. isolated from marine sponge Craniella sp.</title>
        <authorList>
            <person name="Li L."/>
            <person name="Xu Q.H."/>
            <person name="Lin H.W."/>
            <person name="Lu Y.H."/>
        </authorList>
    </citation>
    <scope>NUCLEOTIDE SEQUENCE [LARGE SCALE GENOMIC DNA]</scope>
    <source>
        <strain evidence="1 2">LHW63021</strain>
    </source>
</reference>
<dbReference type="InterPro" id="IPR006597">
    <property type="entry name" value="Sel1-like"/>
</dbReference>
<gene>
    <name evidence="1" type="ORF">DPM19_09495</name>
</gene>
<dbReference type="EMBL" id="QLYX01000003">
    <property type="protein sequence ID" value="RAY15970.1"/>
    <property type="molecule type" value="Genomic_DNA"/>
</dbReference>
<dbReference type="GO" id="GO:0036503">
    <property type="term" value="P:ERAD pathway"/>
    <property type="evidence" value="ECO:0007669"/>
    <property type="project" value="TreeGrafter"/>
</dbReference>
<name>A0A365HA07_9ACTN</name>
<accession>A0A365HA07</accession>
<evidence type="ECO:0000313" key="1">
    <source>
        <dbReference type="EMBL" id="RAY15970.1"/>
    </source>
</evidence>
<dbReference type="PANTHER" id="PTHR11102">
    <property type="entry name" value="SEL-1-LIKE PROTEIN"/>
    <property type="match status" value="1"/>
</dbReference>
<proteinExistence type="predicted"/>
<organism evidence="1 2">
    <name type="scientific">Actinomadura craniellae</name>
    <dbReference type="NCBI Taxonomy" id="2231787"/>
    <lineage>
        <taxon>Bacteria</taxon>
        <taxon>Bacillati</taxon>
        <taxon>Actinomycetota</taxon>
        <taxon>Actinomycetes</taxon>
        <taxon>Streptosporangiales</taxon>
        <taxon>Thermomonosporaceae</taxon>
        <taxon>Actinomadura</taxon>
    </lineage>
</organism>